<dbReference type="WBParaSite" id="SVE_0257100.1">
    <property type="protein sequence ID" value="SVE_0257100.1"/>
    <property type="gene ID" value="SVE_0257100"/>
</dbReference>
<reference evidence="2" key="2">
    <citation type="submission" date="2015-08" db="UniProtKB">
        <authorList>
            <consortium name="WormBaseParasite"/>
        </authorList>
    </citation>
    <scope>IDENTIFICATION</scope>
</reference>
<name>A0A0K0F1A1_STRVS</name>
<dbReference type="Proteomes" id="UP000035680">
    <property type="component" value="Unassembled WGS sequence"/>
</dbReference>
<organism evidence="1 2">
    <name type="scientific">Strongyloides venezuelensis</name>
    <name type="common">Threadworm</name>
    <dbReference type="NCBI Taxonomy" id="75913"/>
    <lineage>
        <taxon>Eukaryota</taxon>
        <taxon>Metazoa</taxon>
        <taxon>Ecdysozoa</taxon>
        <taxon>Nematoda</taxon>
        <taxon>Chromadorea</taxon>
        <taxon>Rhabditida</taxon>
        <taxon>Tylenchina</taxon>
        <taxon>Panagrolaimomorpha</taxon>
        <taxon>Strongyloidoidea</taxon>
        <taxon>Strongyloididae</taxon>
        <taxon>Strongyloides</taxon>
    </lineage>
</organism>
<protein>
    <submittedName>
        <fullName evidence="2">Peptidase S1 domain-containing protein</fullName>
    </submittedName>
</protein>
<reference evidence="1" key="1">
    <citation type="submission" date="2014-07" db="EMBL/GenBank/DDBJ databases">
        <authorList>
            <person name="Martin A.A"/>
            <person name="De Silva N."/>
        </authorList>
    </citation>
    <scope>NUCLEOTIDE SEQUENCE</scope>
</reference>
<accession>A0A0K0F1A1</accession>
<sequence>MLNINDVECFKRRRKLCLLGCLHYKGRPASGAFVTVYQKFLHGISVSLVKIRANQNGCFGVQANRYLLSNSYIFVKIKYYYQKGGWYNKISGSFQFPKEIATTCINRDLAPDMGTIDLKLIPGYRKKCRVRRCSIGRRSICRNSLIDYFGFKHKTIE</sequence>
<evidence type="ECO:0000313" key="2">
    <source>
        <dbReference type="WBParaSite" id="SVE_0257100.1"/>
    </source>
</evidence>
<dbReference type="AlphaFoldDB" id="A0A0K0F1A1"/>
<evidence type="ECO:0000313" key="1">
    <source>
        <dbReference type="Proteomes" id="UP000035680"/>
    </source>
</evidence>
<keyword evidence="1" id="KW-1185">Reference proteome</keyword>
<proteinExistence type="predicted"/>